<accession>A0A0F9H0H9</accession>
<evidence type="ECO:0000313" key="1">
    <source>
        <dbReference type="EMBL" id="KKM04589.1"/>
    </source>
</evidence>
<dbReference type="EMBL" id="LAZR01016418">
    <property type="protein sequence ID" value="KKM04589.1"/>
    <property type="molecule type" value="Genomic_DNA"/>
</dbReference>
<comment type="caution">
    <text evidence="1">The sequence shown here is derived from an EMBL/GenBank/DDBJ whole genome shotgun (WGS) entry which is preliminary data.</text>
</comment>
<gene>
    <name evidence="1" type="ORF">LCGC14_1762740</name>
</gene>
<sequence length="130" mass="14127">MSDTKPTAGALRAAKEILDTDHQLAAHIIDRETNLAQLEADSKKLREPATCNAGHKSNLPVALWDCPVCTQLLRDKLKEVEGKAGELADIVLHPPFKSKVLQEEHLLEKARALESCLESGRQAALGGKAE</sequence>
<reference evidence="1" key="1">
    <citation type="journal article" date="2015" name="Nature">
        <title>Complex archaea that bridge the gap between prokaryotes and eukaryotes.</title>
        <authorList>
            <person name="Spang A."/>
            <person name="Saw J.H."/>
            <person name="Jorgensen S.L."/>
            <person name="Zaremba-Niedzwiedzka K."/>
            <person name="Martijn J."/>
            <person name="Lind A.E."/>
            <person name="van Eijk R."/>
            <person name="Schleper C."/>
            <person name="Guy L."/>
            <person name="Ettema T.J."/>
        </authorList>
    </citation>
    <scope>NUCLEOTIDE SEQUENCE</scope>
</reference>
<name>A0A0F9H0H9_9ZZZZ</name>
<organism evidence="1">
    <name type="scientific">marine sediment metagenome</name>
    <dbReference type="NCBI Taxonomy" id="412755"/>
    <lineage>
        <taxon>unclassified sequences</taxon>
        <taxon>metagenomes</taxon>
        <taxon>ecological metagenomes</taxon>
    </lineage>
</organism>
<proteinExistence type="predicted"/>
<protein>
    <submittedName>
        <fullName evidence="1">Uncharacterized protein</fullName>
    </submittedName>
</protein>
<dbReference type="AlphaFoldDB" id="A0A0F9H0H9"/>